<dbReference type="EMBL" id="PJCH01000017">
    <property type="protein sequence ID" value="PQA85478.1"/>
    <property type="molecule type" value="Genomic_DNA"/>
</dbReference>
<dbReference type="Gene3D" id="3.10.450.50">
    <property type="match status" value="1"/>
</dbReference>
<dbReference type="AlphaFoldDB" id="A0A2S7JZ58"/>
<comment type="caution">
    <text evidence="2">The sequence shown here is derived from an EMBL/GenBank/DDBJ whole genome shotgun (WGS) entry which is preliminary data.</text>
</comment>
<sequence>MARPIRSGVGWARLFTSPPLEGRSKLRQQFRVGENEKKEWESFSVSLVNPLPKSKISASPQGGGGFVALLSLFCACLFFAACSPDAERAGPPPASGDNVEVVNGLMAAFNDHDADKMREFWAPDVTWIELSGEQASTVTTSAEQLHDELVAYFEAYPSVSSSLEHISVNGHFVTAIERPVWEEGGERMSQSSVVVYEIIDGKVKRFWYYPPQ</sequence>
<gene>
    <name evidence="2" type="ORF">CW354_21275</name>
</gene>
<proteinExistence type="predicted"/>
<feature type="domain" description="SnoaL-like" evidence="1">
    <location>
        <begin position="104"/>
        <end position="205"/>
    </location>
</feature>
<dbReference type="SUPFAM" id="SSF54427">
    <property type="entry name" value="NTF2-like"/>
    <property type="match status" value="1"/>
</dbReference>
<dbReference type="Proteomes" id="UP000239504">
    <property type="component" value="Unassembled WGS sequence"/>
</dbReference>
<dbReference type="Pfam" id="PF12680">
    <property type="entry name" value="SnoaL_2"/>
    <property type="match status" value="1"/>
</dbReference>
<evidence type="ECO:0000313" key="3">
    <source>
        <dbReference type="Proteomes" id="UP000239504"/>
    </source>
</evidence>
<dbReference type="InterPro" id="IPR032710">
    <property type="entry name" value="NTF2-like_dom_sf"/>
</dbReference>
<accession>A0A2S7JZ58</accession>
<reference evidence="2 3" key="1">
    <citation type="submission" date="2017-12" db="EMBL/GenBank/DDBJ databases">
        <authorList>
            <person name="Hurst M.R.H."/>
        </authorList>
    </citation>
    <scope>NUCLEOTIDE SEQUENCE [LARGE SCALE GENOMIC DNA]</scope>
    <source>
        <strain evidence="2 3">SY-3-19</strain>
    </source>
</reference>
<organism evidence="2 3">
    <name type="scientific">Hyphococcus luteus</name>
    <dbReference type="NCBI Taxonomy" id="2058213"/>
    <lineage>
        <taxon>Bacteria</taxon>
        <taxon>Pseudomonadati</taxon>
        <taxon>Pseudomonadota</taxon>
        <taxon>Alphaproteobacteria</taxon>
        <taxon>Parvularculales</taxon>
        <taxon>Parvularculaceae</taxon>
        <taxon>Hyphococcus</taxon>
    </lineage>
</organism>
<evidence type="ECO:0000259" key="1">
    <source>
        <dbReference type="Pfam" id="PF12680"/>
    </source>
</evidence>
<protein>
    <recommendedName>
        <fullName evidence="1">SnoaL-like domain-containing protein</fullName>
    </recommendedName>
</protein>
<name>A0A2S7JZ58_9PROT</name>
<evidence type="ECO:0000313" key="2">
    <source>
        <dbReference type="EMBL" id="PQA85478.1"/>
    </source>
</evidence>
<dbReference type="OrthoDB" id="7605474at2"/>
<keyword evidence="3" id="KW-1185">Reference proteome</keyword>
<dbReference type="InterPro" id="IPR037401">
    <property type="entry name" value="SnoaL-like"/>
</dbReference>
<dbReference type="CDD" id="cd00531">
    <property type="entry name" value="NTF2_like"/>
    <property type="match status" value="1"/>
</dbReference>